<dbReference type="HOGENOM" id="CLU_1917345_0_0_1"/>
<evidence type="ECO:0000313" key="3">
    <source>
        <dbReference type="EMBL" id="KDQ52836.1"/>
    </source>
</evidence>
<feature type="region of interest" description="Disordered" evidence="1">
    <location>
        <begin position="98"/>
        <end position="132"/>
    </location>
</feature>
<feature type="compositionally biased region" description="Basic and acidic residues" evidence="1">
    <location>
        <begin position="110"/>
        <end position="120"/>
    </location>
</feature>
<evidence type="ECO:0000256" key="1">
    <source>
        <dbReference type="SAM" id="MobiDB-lite"/>
    </source>
</evidence>
<feature type="signal peptide" evidence="2">
    <location>
        <begin position="1"/>
        <end position="18"/>
    </location>
</feature>
<accession>A0A067PR97</accession>
<keyword evidence="2" id="KW-0732">Signal</keyword>
<proteinExistence type="predicted"/>
<sequence length="132" mass="14593">MITAVVAVIDLILYLSSPYPFHLICGYTLPKLYTISLMSTLNARHAFRNGSSQSHHDGNWPNEDLHPTIGGVSSIQVQVTTDVAEAFEMVQSHVKLAPGDWSDASGSATKHTETNIEDTPRGQYEIQWSRHS</sequence>
<feature type="chain" id="PRO_5001646947" evidence="2">
    <location>
        <begin position="19"/>
        <end position="132"/>
    </location>
</feature>
<evidence type="ECO:0000256" key="2">
    <source>
        <dbReference type="SAM" id="SignalP"/>
    </source>
</evidence>
<name>A0A067PR97_9AGAM</name>
<organism evidence="3 4">
    <name type="scientific">Jaapia argillacea MUCL 33604</name>
    <dbReference type="NCBI Taxonomy" id="933084"/>
    <lineage>
        <taxon>Eukaryota</taxon>
        <taxon>Fungi</taxon>
        <taxon>Dikarya</taxon>
        <taxon>Basidiomycota</taxon>
        <taxon>Agaricomycotina</taxon>
        <taxon>Agaricomycetes</taxon>
        <taxon>Agaricomycetidae</taxon>
        <taxon>Jaapiales</taxon>
        <taxon>Jaapiaceae</taxon>
        <taxon>Jaapia</taxon>
    </lineage>
</organism>
<gene>
    <name evidence="3" type="ORF">JAAARDRAFT_445193</name>
</gene>
<dbReference type="OrthoDB" id="3046394at2759"/>
<evidence type="ECO:0000313" key="4">
    <source>
        <dbReference type="Proteomes" id="UP000027265"/>
    </source>
</evidence>
<dbReference type="InParanoid" id="A0A067PR97"/>
<protein>
    <submittedName>
        <fullName evidence="3">Uncharacterized protein</fullName>
    </submittedName>
</protein>
<dbReference type="AlphaFoldDB" id="A0A067PR97"/>
<reference evidence="4" key="1">
    <citation type="journal article" date="2014" name="Proc. Natl. Acad. Sci. U.S.A.">
        <title>Extensive sampling of basidiomycete genomes demonstrates inadequacy of the white-rot/brown-rot paradigm for wood decay fungi.</title>
        <authorList>
            <person name="Riley R."/>
            <person name="Salamov A.A."/>
            <person name="Brown D.W."/>
            <person name="Nagy L.G."/>
            <person name="Floudas D."/>
            <person name="Held B.W."/>
            <person name="Levasseur A."/>
            <person name="Lombard V."/>
            <person name="Morin E."/>
            <person name="Otillar R."/>
            <person name="Lindquist E.A."/>
            <person name="Sun H."/>
            <person name="LaButti K.M."/>
            <person name="Schmutz J."/>
            <person name="Jabbour D."/>
            <person name="Luo H."/>
            <person name="Baker S.E."/>
            <person name="Pisabarro A.G."/>
            <person name="Walton J.D."/>
            <person name="Blanchette R.A."/>
            <person name="Henrissat B."/>
            <person name="Martin F."/>
            <person name="Cullen D."/>
            <person name="Hibbett D.S."/>
            <person name="Grigoriev I.V."/>
        </authorList>
    </citation>
    <scope>NUCLEOTIDE SEQUENCE [LARGE SCALE GENOMIC DNA]</scope>
    <source>
        <strain evidence="4">MUCL 33604</strain>
    </source>
</reference>
<keyword evidence="4" id="KW-1185">Reference proteome</keyword>
<dbReference type="Proteomes" id="UP000027265">
    <property type="component" value="Unassembled WGS sequence"/>
</dbReference>
<dbReference type="EMBL" id="KL197737">
    <property type="protein sequence ID" value="KDQ52836.1"/>
    <property type="molecule type" value="Genomic_DNA"/>
</dbReference>